<dbReference type="InterPro" id="IPR005498">
    <property type="entry name" value="T4SS_VirB10/TraB/TrbI"/>
</dbReference>
<sequence length="381" mass="40139">MADDKNPLEAGTESAIPEERGISSVTTEKTGGLDGEARKKLLVLAGITFLGIAAYAQWPSNKVPEEPETQQSFTRIRSSGGFQPADLPDPAPAVLPEPVPSEPVKPLGPIEQTRAKEERRPSPPSEADLIYESSKRAPLLAYSGPRGTGAANADAAAGSPGGLFGSAADSAGGDLSGFASSLLTGAPSPAKAKLLDNPHLTITQGTMIPCALETAMDSSNPGMVRCSVTDDIFSTTGAVVLLERGTRIIGEYQGGLKRGNKRLFVVWTRAETPNGVIVSLASPATDALGRSGFEGDVDTRFWTRFGGTMMLSIIDDALAIAANRHDDDGEYESTSNGASRLAEIELENTINVPVILRKNQGEEVAVMVARDLDFSPVYMLR</sequence>
<comment type="similarity">
    <text evidence="2">Belongs to the TrbI/VirB10 family.</text>
</comment>
<evidence type="ECO:0000256" key="5">
    <source>
        <dbReference type="ARBA" id="ARBA00022989"/>
    </source>
</evidence>
<dbReference type="NCBIfam" id="NF038091">
    <property type="entry name" value="T4SS_VirB10"/>
    <property type="match status" value="1"/>
</dbReference>
<evidence type="ECO:0000256" key="1">
    <source>
        <dbReference type="ARBA" id="ARBA00004162"/>
    </source>
</evidence>
<keyword evidence="9" id="KW-1185">Reference proteome</keyword>
<keyword evidence="6" id="KW-0472">Membrane</keyword>
<evidence type="ECO:0000313" key="8">
    <source>
        <dbReference type="EMBL" id="MBY6141958.1"/>
    </source>
</evidence>
<evidence type="ECO:0000256" key="6">
    <source>
        <dbReference type="ARBA" id="ARBA00023136"/>
    </source>
</evidence>
<feature type="compositionally biased region" description="Pro residues" evidence="7">
    <location>
        <begin position="87"/>
        <end position="103"/>
    </location>
</feature>
<comment type="caution">
    <text evidence="8">The sequence shown here is derived from an EMBL/GenBank/DDBJ whole genome shotgun (WGS) entry which is preliminary data.</text>
</comment>
<keyword evidence="4" id="KW-0812">Transmembrane</keyword>
<evidence type="ECO:0000313" key="9">
    <source>
        <dbReference type="Proteomes" id="UP000766629"/>
    </source>
</evidence>
<evidence type="ECO:0000256" key="2">
    <source>
        <dbReference type="ARBA" id="ARBA00010265"/>
    </source>
</evidence>
<dbReference type="InterPro" id="IPR047695">
    <property type="entry name" value="T4SS_VirB10/PtlG"/>
</dbReference>
<feature type="region of interest" description="Disordered" evidence="7">
    <location>
        <begin position="58"/>
        <end position="127"/>
    </location>
</feature>
<keyword evidence="5" id="KW-1133">Transmembrane helix</keyword>
<organism evidence="8 9">
    <name type="scientific">Leisingera daeponensis</name>
    <dbReference type="NCBI Taxonomy" id="405746"/>
    <lineage>
        <taxon>Bacteria</taxon>
        <taxon>Pseudomonadati</taxon>
        <taxon>Pseudomonadota</taxon>
        <taxon>Alphaproteobacteria</taxon>
        <taxon>Rhodobacterales</taxon>
        <taxon>Roseobacteraceae</taxon>
        <taxon>Leisingera</taxon>
    </lineage>
</organism>
<evidence type="ECO:0000256" key="7">
    <source>
        <dbReference type="SAM" id="MobiDB-lite"/>
    </source>
</evidence>
<feature type="region of interest" description="Disordered" evidence="7">
    <location>
        <begin position="1"/>
        <end position="32"/>
    </location>
</feature>
<dbReference type="RefSeq" id="WP_222509901.1">
    <property type="nucleotide sequence ID" value="NZ_JAHVJA010000016.1"/>
</dbReference>
<name>A0ABS7NL81_9RHOB</name>
<reference evidence="8 9" key="1">
    <citation type="submission" date="2021-06" db="EMBL/GenBank/DDBJ databases">
        <title>50 bacteria genomes isolated from Dapeng, Shenzhen, China.</title>
        <authorList>
            <person name="Zheng W."/>
            <person name="Yu S."/>
            <person name="Huang Y."/>
        </authorList>
    </citation>
    <scope>NUCLEOTIDE SEQUENCE [LARGE SCALE GENOMIC DNA]</scope>
    <source>
        <strain evidence="8 9">DP1N14-2</strain>
    </source>
</reference>
<dbReference type="CDD" id="cd16429">
    <property type="entry name" value="VirB10"/>
    <property type="match status" value="1"/>
</dbReference>
<dbReference type="InterPro" id="IPR042217">
    <property type="entry name" value="T4SS_VirB10/TrbI"/>
</dbReference>
<evidence type="ECO:0000256" key="4">
    <source>
        <dbReference type="ARBA" id="ARBA00022692"/>
    </source>
</evidence>
<dbReference type="Proteomes" id="UP000766629">
    <property type="component" value="Unassembled WGS sequence"/>
</dbReference>
<comment type="subcellular location">
    <subcellularLocation>
        <location evidence="1">Cell membrane</location>
        <topology evidence="1">Single-pass membrane protein</topology>
    </subcellularLocation>
</comment>
<evidence type="ECO:0000256" key="3">
    <source>
        <dbReference type="ARBA" id="ARBA00022475"/>
    </source>
</evidence>
<gene>
    <name evidence="8" type="primary">virB10</name>
    <name evidence="8" type="ORF">KUV26_21200</name>
</gene>
<protein>
    <submittedName>
        <fullName evidence="8">Type IV secretion system protein VirB10</fullName>
    </submittedName>
</protein>
<feature type="compositionally biased region" description="Polar residues" evidence="7">
    <location>
        <begin position="69"/>
        <end position="81"/>
    </location>
</feature>
<proteinExistence type="inferred from homology"/>
<accession>A0ABS7NL81</accession>
<dbReference type="EMBL" id="JAHVJA010000016">
    <property type="protein sequence ID" value="MBY6141958.1"/>
    <property type="molecule type" value="Genomic_DNA"/>
</dbReference>
<dbReference type="Gene3D" id="2.40.128.260">
    <property type="entry name" value="Type IV secretion system, VirB10/TraB/TrbI"/>
    <property type="match status" value="2"/>
</dbReference>
<dbReference type="Pfam" id="PF03743">
    <property type="entry name" value="TrbI"/>
    <property type="match status" value="1"/>
</dbReference>
<keyword evidence="3" id="KW-1003">Cell membrane</keyword>